<proteinExistence type="predicted"/>
<accession>A0A915IRG9</accession>
<reference evidence="2" key="1">
    <citation type="submission" date="2022-11" db="UniProtKB">
        <authorList>
            <consortium name="WormBaseParasite"/>
        </authorList>
    </citation>
    <scope>IDENTIFICATION</scope>
</reference>
<evidence type="ECO:0000313" key="1">
    <source>
        <dbReference type="Proteomes" id="UP000887565"/>
    </source>
</evidence>
<name>A0A915IRG9_ROMCU</name>
<keyword evidence="1" id="KW-1185">Reference proteome</keyword>
<dbReference type="Proteomes" id="UP000887565">
    <property type="component" value="Unplaced"/>
</dbReference>
<evidence type="ECO:0000313" key="2">
    <source>
        <dbReference type="WBParaSite" id="nRc.2.0.1.t16612-RA"/>
    </source>
</evidence>
<dbReference type="AlphaFoldDB" id="A0A915IRG9"/>
<protein>
    <submittedName>
        <fullName evidence="2">Uncharacterized protein</fullName>
    </submittedName>
</protein>
<organism evidence="1 2">
    <name type="scientific">Romanomermis culicivorax</name>
    <name type="common">Nematode worm</name>
    <dbReference type="NCBI Taxonomy" id="13658"/>
    <lineage>
        <taxon>Eukaryota</taxon>
        <taxon>Metazoa</taxon>
        <taxon>Ecdysozoa</taxon>
        <taxon>Nematoda</taxon>
        <taxon>Enoplea</taxon>
        <taxon>Dorylaimia</taxon>
        <taxon>Mermithida</taxon>
        <taxon>Mermithoidea</taxon>
        <taxon>Mermithidae</taxon>
        <taxon>Romanomermis</taxon>
    </lineage>
</organism>
<sequence length="71" mass="8331">MYTSSSRHRGNADRHSCTQYHLHSNQWEDCDDNCRNPPCSCKDQYRDDCYDDCNNYQTHPEFAKVVAVALN</sequence>
<dbReference type="WBParaSite" id="nRc.2.0.1.t16612-RA">
    <property type="protein sequence ID" value="nRc.2.0.1.t16612-RA"/>
    <property type="gene ID" value="nRc.2.0.1.g16612"/>
</dbReference>